<organism evidence="6 7">
    <name type="scientific">Rhodanobacter humi</name>
    <dbReference type="NCBI Taxonomy" id="1888173"/>
    <lineage>
        <taxon>Bacteria</taxon>
        <taxon>Pseudomonadati</taxon>
        <taxon>Pseudomonadota</taxon>
        <taxon>Gammaproteobacteria</taxon>
        <taxon>Lysobacterales</taxon>
        <taxon>Rhodanobacteraceae</taxon>
        <taxon>Rhodanobacter</taxon>
    </lineage>
</organism>
<dbReference type="Proteomes" id="UP001562159">
    <property type="component" value="Unassembled WGS sequence"/>
</dbReference>
<keyword evidence="3" id="KW-1133">Transmembrane helix</keyword>
<feature type="compositionally biased region" description="Low complexity" evidence="5">
    <location>
        <begin position="108"/>
        <end position="118"/>
    </location>
</feature>
<proteinExistence type="predicted"/>
<dbReference type="EMBL" id="JBGBPY010000001">
    <property type="protein sequence ID" value="MEY2182499.1"/>
    <property type="molecule type" value="Genomic_DNA"/>
</dbReference>
<evidence type="ECO:0000313" key="7">
    <source>
        <dbReference type="Proteomes" id="UP001562159"/>
    </source>
</evidence>
<comment type="subcellular location">
    <subcellularLocation>
        <location evidence="1">Endomembrane system</location>
        <topology evidence="1">Multi-pass membrane protein</topology>
    </subcellularLocation>
</comment>
<evidence type="ECO:0000256" key="5">
    <source>
        <dbReference type="SAM" id="MobiDB-lite"/>
    </source>
</evidence>
<dbReference type="InterPro" id="IPR008217">
    <property type="entry name" value="Ccc1_fam"/>
</dbReference>
<feature type="region of interest" description="Disordered" evidence="5">
    <location>
        <begin position="107"/>
        <end position="144"/>
    </location>
</feature>
<name>A0ABV4AT02_9GAMM</name>
<keyword evidence="4" id="KW-0472">Membrane</keyword>
<evidence type="ECO:0000256" key="4">
    <source>
        <dbReference type="ARBA" id="ARBA00023136"/>
    </source>
</evidence>
<evidence type="ECO:0000313" key="6">
    <source>
        <dbReference type="EMBL" id="MEY2182499.1"/>
    </source>
</evidence>
<evidence type="ECO:0000256" key="2">
    <source>
        <dbReference type="ARBA" id="ARBA00022692"/>
    </source>
</evidence>
<protein>
    <submittedName>
        <fullName evidence="6">VIT1/CCC1 transporter family protein</fullName>
    </submittedName>
</protein>
<sequence>MDCRCHVHSDGRVGVGELVVGHRACRPGARAPRVAEAPESEAKELAQIYVARGLTKELARHVAEQLKAHGVLGAHARDELGISEHGHTPGAGRTDLGGNLFHRRRHSAAAGAGSTGFPAGTGGGNGFDPAPCPARHRRRRDRRCQSIETGDACRDIGRVCDGVDRRRRHAGW</sequence>
<evidence type="ECO:0000256" key="1">
    <source>
        <dbReference type="ARBA" id="ARBA00004127"/>
    </source>
</evidence>
<accession>A0ABV4AT02</accession>
<reference evidence="6 7" key="1">
    <citation type="submission" date="2024-07" db="EMBL/GenBank/DDBJ databases">
        <title>Molecular mechanisms and environmental adaptations of flagellar loss and biofilm growth of Rhodanobacter under environmental stress.</title>
        <authorList>
            <person name="Chen M."/>
        </authorList>
    </citation>
    <scope>NUCLEOTIDE SEQUENCE [LARGE SCALE GENOMIC DNA]</scope>
    <source>
        <strain evidence="6 7">RS22</strain>
    </source>
</reference>
<comment type="caution">
    <text evidence="6">The sequence shown here is derived from an EMBL/GenBank/DDBJ whole genome shotgun (WGS) entry which is preliminary data.</text>
</comment>
<evidence type="ECO:0000256" key="3">
    <source>
        <dbReference type="ARBA" id="ARBA00022989"/>
    </source>
</evidence>
<dbReference type="Pfam" id="PF01988">
    <property type="entry name" value="VIT1"/>
    <property type="match status" value="1"/>
</dbReference>
<keyword evidence="2" id="KW-0812">Transmembrane</keyword>
<keyword evidence="7" id="KW-1185">Reference proteome</keyword>
<gene>
    <name evidence="6" type="ORF">AB7878_08730</name>
</gene>